<evidence type="ECO:0000313" key="3">
    <source>
        <dbReference type="Proteomes" id="UP001152622"/>
    </source>
</evidence>
<keyword evidence="3" id="KW-1185">Reference proteome</keyword>
<feature type="region of interest" description="Disordered" evidence="1">
    <location>
        <begin position="54"/>
        <end position="82"/>
    </location>
</feature>
<dbReference type="AlphaFoldDB" id="A0A9Q1G9L9"/>
<accession>A0A9Q1G9L9</accession>
<reference evidence="2" key="1">
    <citation type="journal article" date="2023" name="Science">
        <title>Genome structures resolve the early diversification of teleost fishes.</title>
        <authorList>
            <person name="Parey E."/>
            <person name="Louis A."/>
            <person name="Montfort J."/>
            <person name="Bouchez O."/>
            <person name="Roques C."/>
            <person name="Iampietro C."/>
            <person name="Lluch J."/>
            <person name="Castinel A."/>
            <person name="Donnadieu C."/>
            <person name="Desvignes T."/>
            <person name="Floi Bucao C."/>
            <person name="Jouanno E."/>
            <person name="Wen M."/>
            <person name="Mejri S."/>
            <person name="Dirks R."/>
            <person name="Jansen H."/>
            <person name="Henkel C."/>
            <person name="Chen W.J."/>
            <person name="Zahm M."/>
            <person name="Cabau C."/>
            <person name="Klopp C."/>
            <person name="Thompson A.W."/>
            <person name="Robinson-Rechavi M."/>
            <person name="Braasch I."/>
            <person name="Lecointre G."/>
            <person name="Bobe J."/>
            <person name="Postlethwait J.H."/>
            <person name="Berthelot C."/>
            <person name="Roest Crollius H."/>
            <person name="Guiguen Y."/>
        </authorList>
    </citation>
    <scope>NUCLEOTIDE SEQUENCE</scope>
    <source>
        <strain evidence="2">WJC10195</strain>
    </source>
</reference>
<evidence type="ECO:0000313" key="2">
    <source>
        <dbReference type="EMBL" id="KAJ8380134.1"/>
    </source>
</evidence>
<feature type="compositionally biased region" description="Pro residues" evidence="1">
    <location>
        <begin position="68"/>
        <end position="78"/>
    </location>
</feature>
<dbReference type="EMBL" id="JAINUF010000001">
    <property type="protein sequence ID" value="KAJ8380134.1"/>
    <property type="molecule type" value="Genomic_DNA"/>
</dbReference>
<evidence type="ECO:0000256" key="1">
    <source>
        <dbReference type="SAM" id="MobiDB-lite"/>
    </source>
</evidence>
<dbReference type="Proteomes" id="UP001152622">
    <property type="component" value="Chromosome 1"/>
</dbReference>
<comment type="caution">
    <text evidence="2">The sequence shown here is derived from an EMBL/GenBank/DDBJ whole genome shotgun (WGS) entry which is preliminary data.</text>
</comment>
<sequence>MLEGFHISCPISLRTVADALRPGKEKGALDDRRAPVSCVAARPCLHPRFPKLALDAGRHGQTPGGVPDVPPSTPPAQKPAPLLFGLGRAPRRYHKVIGKSLDWHRNLGPWRNFTVSKSPWQQSKG</sequence>
<protein>
    <submittedName>
        <fullName evidence="2">Uncharacterized protein</fullName>
    </submittedName>
</protein>
<gene>
    <name evidence="2" type="ORF">SKAU_G00009120</name>
</gene>
<name>A0A9Q1G9L9_SYNKA</name>
<organism evidence="2 3">
    <name type="scientific">Synaphobranchus kaupii</name>
    <name type="common">Kaup's arrowtooth eel</name>
    <dbReference type="NCBI Taxonomy" id="118154"/>
    <lineage>
        <taxon>Eukaryota</taxon>
        <taxon>Metazoa</taxon>
        <taxon>Chordata</taxon>
        <taxon>Craniata</taxon>
        <taxon>Vertebrata</taxon>
        <taxon>Euteleostomi</taxon>
        <taxon>Actinopterygii</taxon>
        <taxon>Neopterygii</taxon>
        <taxon>Teleostei</taxon>
        <taxon>Anguilliformes</taxon>
        <taxon>Synaphobranchidae</taxon>
        <taxon>Synaphobranchus</taxon>
    </lineage>
</organism>
<proteinExistence type="predicted"/>